<dbReference type="PANTHER" id="PTHR43240:SF8">
    <property type="entry name" value="PHENYLACETIC ACID DEGRADATION-RELATED PROTEIN"/>
    <property type="match status" value="1"/>
</dbReference>
<keyword evidence="4" id="KW-1185">Reference proteome</keyword>
<feature type="domain" description="Thioesterase" evidence="2">
    <location>
        <begin position="36"/>
        <end position="110"/>
    </location>
</feature>
<dbReference type="Proteomes" id="UP000707731">
    <property type="component" value="Unassembled WGS sequence"/>
</dbReference>
<reference evidence="3 4" key="1">
    <citation type="submission" date="2020-10" db="EMBL/GenBank/DDBJ databases">
        <title>Identification of Nocardia species via Next-generation sequencing and recognition of intraspecies genetic diversity.</title>
        <authorList>
            <person name="Li P."/>
            <person name="Li P."/>
            <person name="Lu B."/>
        </authorList>
    </citation>
    <scope>NUCLEOTIDE SEQUENCE [LARGE SCALE GENOMIC DNA]</scope>
    <source>
        <strain evidence="3 4">BJ06-0143</strain>
    </source>
</reference>
<proteinExistence type="predicted"/>
<evidence type="ECO:0000313" key="4">
    <source>
        <dbReference type="Proteomes" id="UP000707731"/>
    </source>
</evidence>
<dbReference type="EMBL" id="JADLQN010000001">
    <property type="protein sequence ID" value="MBF6353152.1"/>
    <property type="molecule type" value="Genomic_DNA"/>
</dbReference>
<evidence type="ECO:0000256" key="1">
    <source>
        <dbReference type="ARBA" id="ARBA00022801"/>
    </source>
</evidence>
<dbReference type="NCBIfam" id="TIGR00369">
    <property type="entry name" value="unchar_dom_1"/>
    <property type="match status" value="1"/>
</dbReference>
<dbReference type="Gene3D" id="3.10.129.10">
    <property type="entry name" value="Hotdog Thioesterase"/>
    <property type="match status" value="1"/>
</dbReference>
<comment type="caution">
    <text evidence="3">The sequence shown here is derived from an EMBL/GenBank/DDBJ whole genome shotgun (WGS) entry which is preliminary data.</text>
</comment>
<evidence type="ECO:0000313" key="3">
    <source>
        <dbReference type="EMBL" id="MBF6353152.1"/>
    </source>
</evidence>
<dbReference type="CDD" id="cd03443">
    <property type="entry name" value="PaaI_thioesterase"/>
    <property type="match status" value="1"/>
</dbReference>
<dbReference type="InterPro" id="IPR029069">
    <property type="entry name" value="HotDog_dom_sf"/>
</dbReference>
<keyword evidence="1" id="KW-0378">Hydrolase</keyword>
<protein>
    <submittedName>
        <fullName evidence="3">PaaI family thioesterase</fullName>
    </submittedName>
</protein>
<dbReference type="Pfam" id="PF03061">
    <property type="entry name" value="4HBT"/>
    <property type="match status" value="1"/>
</dbReference>
<gene>
    <name evidence="3" type="ORF">IU449_01065</name>
</gene>
<organism evidence="3 4">
    <name type="scientific">Nocardia higoensis</name>
    <dbReference type="NCBI Taxonomy" id="228599"/>
    <lineage>
        <taxon>Bacteria</taxon>
        <taxon>Bacillati</taxon>
        <taxon>Actinomycetota</taxon>
        <taxon>Actinomycetes</taxon>
        <taxon>Mycobacteriales</taxon>
        <taxon>Nocardiaceae</taxon>
        <taxon>Nocardia</taxon>
    </lineage>
</organism>
<accession>A0ABS0D3U2</accession>
<evidence type="ECO:0000259" key="2">
    <source>
        <dbReference type="Pfam" id="PF03061"/>
    </source>
</evidence>
<dbReference type="InterPro" id="IPR006683">
    <property type="entry name" value="Thioestr_dom"/>
</dbReference>
<name>A0ABS0D3U2_9NOCA</name>
<sequence>MLDDRLPGNLGMRVISAQPDRVVGEFTVHEGLLAPNGYLHAAAVVALADTMCGIGTRLSIPDDAAFTTVELKTNYLGTARAGVVTATVTPVHTGRRTQVWDATVSDDRDRPIAVFRCTQLVFQP</sequence>
<dbReference type="SUPFAM" id="SSF54637">
    <property type="entry name" value="Thioesterase/thiol ester dehydrase-isomerase"/>
    <property type="match status" value="1"/>
</dbReference>
<dbReference type="InterPro" id="IPR003736">
    <property type="entry name" value="PAAI_dom"/>
</dbReference>
<dbReference type="PANTHER" id="PTHR43240">
    <property type="entry name" value="1,4-DIHYDROXY-2-NAPHTHOYL-COA THIOESTERASE 1"/>
    <property type="match status" value="1"/>
</dbReference>